<dbReference type="EMBL" id="ARXR01000007">
    <property type="protein sequence ID" value="MBF5052541.1"/>
    <property type="molecule type" value="Genomic_DNA"/>
</dbReference>
<feature type="transmembrane region" description="Helical" evidence="1">
    <location>
        <begin position="66"/>
        <end position="88"/>
    </location>
</feature>
<protein>
    <recommendedName>
        <fullName evidence="4">Zinc ribbon domain-containing protein</fullName>
    </recommendedName>
</protein>
<keyword evidence="1" id="KW-0472">Membrane</keyword>
<keyword evidence="1" id="KW-0812">Transmembrane</keyword>
<keyword evidence="1" id="KW-1133">Transmembrane helix</keyword>
<feature type="transmembrane region" description="Helical" evidence="1">
    <location>
        <begin position="151"/>
        <end position="172"/>
    </location>
</feature>
<name>A0ABS0AEI5_9GAMM</name>
<evidence type="ECO:0008006" key="4">
    <source>
        <dbReference type="Google" id="ProtNLM"/>
    </source>
</evidence>
<feature type="transmembrane region" description="Helical" evidence="1">
    <location>
        <begin position="213"/>
        <end position="237"/>
    </location>
</feature>
<gene>
    <name evidence="2" type="ORF">ISO4_01143</name>
</gene>
<evidence type="ECO:0000313" key="3">
    <source>
        <dbReference type="Proteomes" id="UP000644441"/>
    </source>
</evidence>
<keyword evidence="3" id="KW-1185">Reference proteome</keyword>
<feature type="transmembrane region" description="Helical" evidence="1">
    <location>
        <begin position="115"/>
        <end position="144"/>
    </location>
</feature>
<dbReference type="Proteomes" id="UP000644441">
    <property type="component" value="Unassembled WGS sequence"/>
</dbReference>
<sequence>MQCPKCEHPRGAGDTTCGGCGLVFHKYEAYLERQRELRENQTPPGPDRAERLKAFFQSLLVPPDTLYRYPALYALLWVGLVVWGWSYITQSLHQLGYQPAFLHNVNLPFHEAGHVIFGLFGQFIGSLGGTLGQLLVPVICGIALLRRHDTFGASVCLWWFGENFLDIAPYMADARAGELPLLGGNYGKSSPYGFHDWEFILGETGLLAWDKTLAALTLNSGRAIMVLAMVWGAWLLWRGWRRQRG</sequence>
<evidence type="ECO:0000256" key="1">
    <source>
        <dbReference type="SAM" id="Phobius"/>
    </source>
</evidence>
<reference evidence="2 3" key="1">
    <citation type="submission" date="2012-09" db="EMBL/GenBank/DDBJ databases">
        <title>Genome Sequence of alkane-degrading Bacterium Alcanivorax venustensis ISO4.</title>
        <authorList>
            <person name="Lai Q."/>
            <person name="Shao Z."/>
        </authorList>
    </citation>
    <scope>NUCLEOTIDE SEQUENCE [LARGE SCALE GENOMIC DNA]</scope>
    <source>
        <strain evidence="2 3">ISO4</strain>
    </source>
</reference>
<dbReference type="RefSeq" id="WP_194855479.1">
    <property type="nucleotide sequence ID" value="NZ_ARXR01000007.1"/>
</dbReference>
<accession>A0ABS0AEI5</accession>
<proteinExistence type="predicted"/>
<comment type="caution">
    <text evidence="2">The sequence shown here is derived from an EMBL/GenBank/DDBJ whole genome shotgun (WGS) entry which is preliminary data.</text>
</comment>
<organism evidence="2 3">
    <name type="scientific">Alloalcanivorax venustensis ISO4</name>
    <dbReference type="NCBI Taxonomy" id="1177184"/>
    <lineage>
        <taxon>Bacteria</taxon>
        <taxon>Pseudomonadati</taxon>
        <taxon>Pseudomonadota</taxon>
        <taxon>Gammaproteobacteria</taxon>
        <taxon>Oceanospirillales</taxon>
        <taxon>Alcanivoracaceae</taxon>
        <taxon>Alloalcanivorax</taxon>
    </lineage>
</organism>
<evidence type="ECO:0000313" key="2">
    <source>
        <dbReference type="EMBL" id="MBF5052541.1"/>
    </source>
</evidence>